<organism evidence="1 2">
    <name type="scientific">Helicobacter bilis</name>
    <dbReference type="NCBI Taxonomy" id="37372"/>
    <lineage>
        <taxon>Bacteria</taxon>
        <taxon>Pseudomonadati</taxon>
        <taxon>Campylobacterota</taxon>
        <taxon>Epsilonproteobacteria</taxon>
        <taxon>Campylobacterales</taxon>
        <taxon>Helicobacteraceae</taxon>
        <taxon>Helicobacter</taxon>
    </lineage>
</organism>
<dbReference type="SUPFAM" id="SSF82185">
    <property type="entry name" value="Histone H3 K4-specific methyltransferase SET7/9 N-terminal domain"/>
    <property type="match status" value="1"/>
</dbReference>
<reference evidence="1 2" key="1">
    <citation type="journal article" date="2014" name="Genome Announc.">
        <title>Draft genome sequences of eight enterohepatic helicobacter species isolated from both laboratory and wild rodents.</title>
        <authorList>
            <person name="Sheh A."/>
            <person name="Shen Z."/>
            <person name="Fox J.G."/>
        </authorList>
    </citation>
    <scope>NUCLEOTIDE SEQUENCE [LARGE SCALE GENOMIC DNA]</scope>
    <source>
        <strain evidence="1 2">ATCC 49320</strain>
    </source>
</reference>
<comment type="caution">
    <text evidence="1">The sequence shown here is derived from an EMBL/GenBank/DDBJ whole genome shotgun (WGS) entry which is preliminary data.</text>
</comment>
<dbReference type="Pfam" id="PF07661">
    <property type="entry name" value="MORN_2"/>
    <property type="match status" value="2"/>
</dbReference>
<accession>A0A4U8UEH4</accession>
<name>A0A4U8UEH4_9HELI</name>
<dbReference type="Gene3D" id="3.90.930.1">
    <property type="match status" value="1"/>
</dbReference>
<sequence>MLRESAYINGEKNGIEKTYYRNGNLSSQANYENGKRVGITKTYYSNGNLLSEREYKKDEIGTKYYNEKGEIGLEVIFIVSIKFLSWV</sequence>
<evidence type="ECO:0000313" key="1">
    <source>
        <dbReference type="EMBL" id="TLE11073.1"/>
    </source>
</evidence>
<protein>
    <submittedName>
        <fullName evidence="1">Uncharacterized protein</fullName>
    </submittedName>
</protein>
<gene>
    <name evidence="1" type="ORF">LS79_003720</name>
</gene>
<dbReference type="InterPro" id="IPR011652">
    <property type="entry name" value="MORN_2"/>
</dbReference>
<proteinExistence type="predicted"/>
<dbReference type="EMBL" id="JRPJ02000009">
    <property type="protein sequence ID" value="TLE11073.1"/>
    <property type="molecule type" value="Genomic_DNA"/>
</dbReference>
<dbReference type="AlphaFoldDB" id="A0A4U8UEH4"/>
<evidence type="ECO:0000313" key="2">
    <source>
        <dbReference type="Proteomes" id="UP000029857"/>
    </source>
</evidence>
<dbReference type="Proteomes" id="UP000029857">
    <property type="component" value="Unassembled WGS sequence"/>
</dbReference>